<dbReference type="CDD" id="cd00154">
    <property type="entry name" value="Rab"/>
    <property type="match status" value="1"/>
</dbReference>
<dbReference type="PRINTS" id="PR00449">
    <property type="entry name" value="RASTRNSFRMNG"/>
</dbReference>
<dbReference type="InterPro" id="IPR005225">
    <property type="entry name" value="Small_GTP-bd"/>
</dbReference>
<sequence>MEIENSYDFLIKTILVGEPGVGKSSFCNKYIFNKDVLSYQSTIGVDFFTKKIEKNGKIYKLQIWDTAGQDKFRSIVSSYFRDASLVLYIIDLNKQNCLEHFKKWKKQVDRYSTKDVVHEIILGNKIDLGIKCNIDDILDTINDIPFLQISVKEDKDFKQVESNIVNLLDKFINYRKSDDIIKLSGNKNSSKKCCNI</sequence>
<keyword evidence="3" id="KW-0342">GTP-binding</keyword>
<dbReference type="PROSITE" id="PS51419">
    <property type="entry name" value="RAB"/>
    <property type="match status" value="1"/>
</dbReference>
<keyword evidence="2" id="KW-0547">Nucleotide-binding</keyword>
<dbReference type="SMART" id="SM00173">
    <property type="entry name" value="RAS"/>
    <property type="match status" value="1"/>
</dbReference>
<evidence type="ECO:0000313" key="4">
    <source>
        <dbReference type="EMBL" id="QFG74315.1"/>
    </source>
</evidence>
<dbReference type="SUPFAM" id="SSF52540">
    <property type="entry name" value="P-loop containing nucleoside triphosphate hydrolases"/>
    <property type="match status" value="1"/>
</dbReference>
<reference evidence="4" key="1">
    <citation type="journal article" date="2019" name="Philos. Trans. R. Soc. Lond., B, Biol. Sci.">
        <title>Targeted metagenomic recovery of four divergent viruses reveals shared and distinctive characteristics of giant viruses of marine eukaryotes.</title>
        <authorList>
            <person name="Needham D.M."/>
            <person name="Poirier C."/>
            <person name="Hehenberger E."/>
            <person name="Jimenez V."/>
            <person name="Swalwell J.E."/>
            <person name="Santoro A.E."/>
            <person name="Worden A.Z."/>
        </authorList>
    </citation>
    <scope>NUCLEOTIDE SEQUENCE</scope>
    <source>
        <strain evidence="4">MPacV-611</strain>
    </source>
</reference>
<dbReference type="GO" id="GO:0003924">
    <property type="term" value="F:GTPase activity"/>
    <property type="evidence" value="ECO:0007669"/>
    <property type="project" value="InterPro"/>
</dbReference>
<dbReference type="Pfam" id="PF00071">
    <property type="entry name" value="Ras"/>
    <property type="match status" value="1"/>
</dbReference>
<organism evidence="4">
    <name type="scientific">Megaviridae environmental sample</name>
    <dbReference type="NCBI Taxonomy" id="1737588"/>
    <lineage>
        <taxon>Viruses</taxon>
        <taxon>Varidnaviria</taxon>
        <taxon>Bamfordvirae</taxon>
        <taxon>Nucleocytoviricota</taxon>
        <taxon>Megaviricetes</taxon>
        <taxon>Imitervirales</taxon>
        <taxon>Mimiviridae</taxon>
        <taxon>environmental samples</taxon>
    </lineage>
</organism>
<dbReference type="InterPro" id="IPR027417">
    <property type="entry name" value="P-loop_NTPase"/>
</dbReference>
<dbReference type="FunFam" id="3.40.50.300:FF:001447">
    <property type="entry name" value="Ras-related protein Rab-1B"/>
    <property type="match status" value="1"/>
</dbReference>
<comment type="subcellular location">
    <subcellularLocation>
        <location evidence="1">Host cell membrane</location>
        <topology evidence="1">Lipid-anchor</topology>
        <orientation evidence="1">Cytoplasmic side</orientation>
    </subcellularLocation>
</comment>
<dbReference type="GO" id="GO:0020002">
    <property type="term" value="C:host cell plasma membrane"/>
    <property type="evidence" value="ECO:0007669"/>
    <property type="project" value="UniProtKB-SubCell"/>
</dbReference>
<evidence type="ECO:0000256" key="2">
    <source>
        <dbReference type="ARBA" id="ARBA00022741"/>
    </source>
</evidence>
<dbReference type="SMART" id="SM00175">
    <property type="entry name" value="RAB"/>
    <property type="match status" value="1"/>
</dbReference>
<dbReference type="GO" id="GO:0005525">
    <property type="term" value="F:GTP binding"/>
    <property type="evidence" value="ECO:0007669"/>
    <property type="project" value="UniProtKB-KW"/>
</dbReference>
<protein>
    <submittedName>
        <fullName evidence="4">Ras family protein</fullName>
    </submittedName>
</protein>
<accession>A0A5J6VJI5</accession>
<dbReference type="PANTHER" id="PTHR47977">
    <property type="entry name" value="RAS-RELATED PROTEIN RAB"/>
    <property type="match status" value="1"/>
</dbReference>
<proteinExistence type="predicted"/>
<dbReference type="NCBIfam" id="TIGR00231">
    <property type="entry name" value="small_GTP"/>
    <property type="match status" value="1"/>
</dbReference>
<evidence type="ECO:0000256" key="3">
    <source>
        <dbReference type="ARBA" id="ARBA00023134"/>
    </source>
</evidence>
<dbReference type="EMBL" id="MN448285">
    <property type="protein sequence ID" value="QFG74315.1"/>
    <property type="molecule type" value="Genomic_DNA"/>
</dbReference>
<dbReference type="Gene3D" id="3.40.50.300">
    <property type="entry name" value="P-loop containing nucleotide triphosphate hydrolases"/>
    <property type="match status" value="1"/>
</dbReference>
<name>A0A5J6VJI5_9VIRU</name>
<dbReference type="InterPro" id="IPR001806">
    <property type="entry name" value="Small_GTPase"/>
</dbReference>
<evidence type="ECO:0000256" key="1">
    <source>
        <dbReference type="ARBA" id="ARBA00004112"/>
    </source>
</evidence>
<dbReference type="InterPro" id="IPR050227">
    <property type="entry name" value="Rab"/>
</dbReference>